<gene>
    <name evidence="3" type="ORF">Ptr86124_006897</name>
    <name evidence="2" type="ORF">PtrM4_108420</name>
</gene>
<dbReference type="EMBL" id="NRDI02000008">
    <property type="protein sequence ID" value="KAI1514267.1"/>
    <property type="molecule type" value="Genomic_DNA"/>
</dbReference>
<feature type="compositionally biased region" description="Low complexity" evidence="1">
    <location>
        <begin position="8"/>
        <end position="21"/>
    </location>
</feature>
<comment type="caution">
    <text evidence="2">The sequence shown here is derived from an EMBL/GenBank/DDBJ whole genome shotgun (WGS) entry which is preliminary data.</text>
</comment>
<organism evidence="2 4">
    <name type="scientific">Pyrenophora tritici-repentis</name>
    <dbReference type="NCBI Taxonomy" id="45151"/>
    <lineage>
        <taxon>Eukaryota</taxon>
        <taxon>Fungi</taxon>
        <taxon>Dikarya</taxon>
        <taxon>Ascomycota</taxon>
        <taxon>Pezizomycotina</taxon>
        <taxon>Dothideomycetes</taxon>
        <taxon>Pleosporomycetidae</taxon>
        <taxon>Pleosporales</taxon>
        <taxon>Pleosporineae</taxon>
        <taxon>Pleosporaceae</taxon>
        <taxon>Pyrenophora</taxon>
    </lineage>
</organism>
<accession>A0A2W1FBX5</accession>
<dbReference type="OrthoDB" id="5372011at2759"/>
<reference evidence="3" key="2">
    <citation type="submission" date="2021-05" db="EMBL/GenBank/DDBJ databases">
        <authorList>
            <person name="Moolhuijzen P.M."/>
            <person name="Moffat C.S."/>
        </authorList>
    </citation>
    <scope>NUCLEOTIDE SEQUENCE</scope>
    <source>
        <strain evidence="3">86-124</strain>
    </source>
</reference>
<evidence type="ECO:0000313" key="4">
    <source>
        <dbReference type="Proteomes" id="UP000245464"/>
    </source>
</evidence>
<name>A0A2W1FBX5_9PLEO</name>
<proteinExistence type="predicted"/>
<dbReference type="OMA" id="QWEDANI"/>
<evidence type="ECO:0000256" key="1">
    <source>
        <dbReference type="SAM" id="MobiDB-lite"/>
    </source>
</evidence>
<reference evidence="5" key="4">
    <citation type="journal article" date="2022" name="Microb. Genom.">
        <title>A global pangenome for the wheat fungal pathogen Pyrenophora tritici-repentis and prediction of effector protein structural homology.</title>
        <authorList>
            <person name="Moolhuijzen P.M."/>
            <person name="See P.T."/>
            <person name="Shi G."/>
            <person name="Powell H.R."/>
            <person name="Cockram J."/>
            <person name="Jorgensen L.N."/>
            <person name="Benslimane H."/>
            <person name="Strelkov S.E."/>
            <person name="Turner J."/>
            <person name="Liu Z."/>
            <person name="Moffat C.S."/>
        </authorList>
    </citation>
    <scope>NUCLEOTIDE SEQUENCE [LARGE SCALE GENOMIC DNA]</scope>
</reference>
<feature type="region of interest" description="Disordered" evidence="1">
    <location>
        <begin position="49"/>
        <end position="82"/>
    </location>
</feature>
<feature type="region of interest" description="Disordered" evidence="1">
    <location>
        <begin position="1"/>
        <end position="31"/>
    </location>
</feature>
<reference evidence="2" key="1">
    <citation type="journal article" date="2018" name="BMC Genomics">
        <title>Comparative genomics of the wheat fungal pathogen Pyrenophora tritici-repentis reveals chromosomal variations and genome plasticity.</title>
        <authorList>
            <person name="Moolhuijzen P."/>
            <person name="See P.T."/>
            <person name="Hane J.K."/>
            <person name="Shi G."/>
            <person name="Liu Z."/>
            <person name="Oliver R.P."/>
            <person name="Moffat C.S."/>
        </authorList>
    </citation>
    <scope>NUCLEOTIDE SEQUENCE [LARGE SCALE GENOMIC DNA]</scope>
    <source>
        <strain evidence="2">M4</strain>
    </source>
</reference>
<dbReference type="Proteomes" id="UP000249757">
    <property type="component" value="Unassembled WGS sequence"/>
</dbReference>
<dbReference type="EMBL" id="NQIK02000005">
    <property type="protein sequence ID" value="KAF7570840.1"/>
    <property type="molecule type" value="Genomic_DNA"/>
</dbReference>
<evidence type="ECO:0000313" key="2">
    <source>
        <dbReference type="EMBL" id="KAF7570840.1"/>
    </source>
</evidence>
<dbReference type="AlphaFoldDB" id="A0A2W1FBX5"/>
<feature type="compositionally biased region" description="Gly residues" evidence="1">
    <location>
        <begin position="187"/>
        <end position="199"/>
    </location>
</feature>
<keyword evidence="5" id="KW-1185">Reference proteome</keyword>
<protein>
    <submittedName>
        <fullName evidence="2">Uncharacterized protein</fullName>
    </submittedName>
</protein>
<reference evidence="3" key="3">
    <citation type="journal article" date="2022" name="bioRxiv">
        <title>A global pangenome for the wheat fungal pathogen Pyrenophora tritici-repentis and prediction of effector protein structural homology.</title>
        <authorList>
            <person name="Moolhuijzen P."/>
            <person name="See P.T."/>
            <person name="Shi G."/>
            <person name="Powell H.R."/>
            <person name="Cockram J."/>
            <person name="Jorgensen L.N."/>
            <person name="Benslimane H."/>
            <person name="Strelkov S.E."/>
            <person name="Turner J."/>
            <person name="Liu Z."/>
            <person name="Moffat C.S."/>
        </authorList>
    </citation>
    <scope>NUCLEOTIDE SEQUENCE</scope>
    <source>
        <strain evidence="3">86-124</strain>
    </source>
</reference>
<sequence>MAPPPQPQSNQGDQQQQQHPPAYLTTILNNAYPTTTIPETIAPWPEAPAVTSASASTPPRSTHRVSTCYDTGGGSSSRPFDETRRGLQARGKNYNIGSGMSGAAIKGGMGIGGIVGSAKQYEERQRRDEAVAVLESEEMVMWIAASRNESIPQTRAHYRNIVLGLTQWEDANIAWHDEWDAPSGLREGSGGAGAEGQGASGSPARNAKGKEREITRMKKRVSLGQSQA</sequence>
<feature type="region of interest" description="Disordered" evidence="1">
    <location>
        <begin position="180"/>
        <end position="228"/>
    </location>
</feature>
<evidence type="ECO:0000313" key="3">
    <source>
        <dbReference type="EMBL" id="KAI1514267.1"/>
    </source>
</evidence>
<evidence type="ECO:0000313" key="5">
    <source>
        <dbReference type="Proteomes" id="UP000249757"/>
    </source>
</evidence>
<dbReference type="Proteomes" id="UP000245464">
    <property type="component" value="Chromosome 5"/>
</dbReference>
<feature type="compositionally biased region" description="Low complexity" evidence="1">
    <location>
        <begin position="49"/>
        <end position="60"/>
    </location>
</feature>